<comment type="caution">
    <text evidence="3">The sequence shown here is derived from an EMBL/GenBank/DDBJ whole genome shotgun (WGS) entry which is preliminary data.</text>
</comment>
<dbReference type="InterPro" id="IPR054566">
    <property type="entry name" value="ManC/GMP-like_b-helix"/>
</dbReference>
<dbReference type="Pfam" id="PF00483">
    <property type="entry name" value="NTP_transferase"/>
    <property type="match status" value="1"/>
</dbReference>
<sequence length="369" mass="39665">MCTDVLILAGGSGERLWPVSDAKKPKQFMSLGDGDSFLQSAIRKAFSLGISGNICIVTRKDWTDLVVQDVLDLSERMKEPSLLAKTLVMSEPRGRNTAPAIAWTARYLLSLKRSEPVNILMMASDHIIKPADAFISDAELASSLANEGNLVTFSIPPASPATGYGYIKAGAQISVADGSSGRAFKVDSFKEKPDAATARAWVEDGHYFWNSGLYAFRADFFLSELAEYSPEIAKAFENTGNGSIVEHASGVGVMTVSPGIAEAYEQTPAVSIDYAVSEKSKKTVSVRASFLWDDVGTWDSLAAYFDGYPENAAPVDTRNCFVQSDIPVALCGVDDLVVVIKNGKALVARRGETNLVKDALSILKQKGLA</sequence>
<dbReference type="GO" id="GO:0004475">
    <property type="term" value="F:mannose-1-phosphate guanylyltransferase (GTP) activity"/>
    <property type="evidence" value="ECO:0007669"/>
    <property type="project" value="InterPro"/>
</dbReference>
<dbReference type="InterPro" id="IPR049577">
    <property type="entry name" value="GMPP_N"/>
</dbReference>
<gene>
    <name evidence="3" type="ORF">K7J14_07975</name>
</gene>
<dbReference type="PANTHER" id="PTHR46390:SF1">
    <property type="entry name" value="MANNOSE-1-PHOSPHATE GUANYLYLTRANSFERASE"/>
    <property type="match status" value="1"/>
</dbReference>
<keyword evidence="4" id="KW-1185">Reference proteome</keyword>
<dbReference type="AlphaFoldDB" id="A0AAE3JIW0"/>
<dbReference type="InterPro" id="IPR005835">
    <property type="entry name" value="NTP_transferase_dom"/>
</dbReference>
<keyword evidence="3" id="KW-0548">Nucleotidyltransferase</keyword>
<feature type="domain" description="MannoseP isomerase/GMP-like beta-helix" evidence="2">
    <location>
        <begin position="314"/>
        <end position="358"/>
    </location>
</feature>
<evidence type="ECO:0000313" key="3">
    <source>
        <dbReference type="EMBL" id="MCD1654641.1"/>
    </source>
</evidence>
<dbReference type="Gene3D" id="3.90.550.10">
    <property type="entry name" value="Spore Coat Polysaccharide Biosynthesis Protein SpsA, Chain A"/>
    <property type="match status" value="1"/>
</dbReference>
<evidence type="ECO:0000259" key="2">
    <source>
        <dbReference type="Pfam" id="PF22640"/>
    </source>
</evidence>
<organism evidence="3 4">
    <name type="scientific">Teretinema zuelzerae</name>
    <dbReference type="NCBI Taxonomy" id="156"/>
    <lineage>
        <taxon>Bacteria</taxon>
        <taxon>Pseudomonadati</taxon>
        <taxon>Spirochaetota</taxon>
        <taxon>Spirochaetia</taxon>
        <taxon>Spirochaetales</taxon>
        <taxon>Treponemataceae</taxon>
        <taxon>Teretinema</taxon>
    </lineage>
</organism>
<dbReference type="CDD" id="cd02509">
    <property type="entry name" value="GDP-M1P_Guanylyltransferase"/>
    <property type="match status" value="1"/>
</dbReference>
<reference evidence="3" key="1">
    <citation type="submission" date="2021-08" db="EMBL/GenBank/DDBJ databases">
        <title>Comparative analyses of Brucepasteria parasyntrophica and Teretinema zuelzerae.</title>
        <authorList>
            <person name="Song Y."/>
            <person name="Brune A."/>
        </authorList>
    </citation>
    <scope>NUCLEOTIDE SEQUENCE</scope>
    <source>
        <strain evidence="3">DSM 1903</strain>
    </source>
</reference>
<evidence type="ECO:0000259" key="1">
    <source>
        <dbReference type="Pfam" id="PF00483"/>
    </source>
</evidence>
<dbReference type="GO" id="GO:0009298">
    <property type="term" value="P:GDP-mannose biosynthetic process"/>
    <property type="evidence" value="ECO:0007669"/>
    <property type="project" value="TreeGrafter"/>
</dbReference>
<dbReference type="InterPro" id="IPR051161">
    <property type="entry name" value="Mannose-6P_isomerase_type2"/>
</dbReference>
<dbReference type="EMBL" id="JAINWA010000003">
    <property type="protein sequence ID" value="MCD1654641.1"/>
    <property type="molecule type" value="Genomic_DNA"/>
</dbReference>
<dbReference type="InterPro" id="IPR029044">
    <property type="entry name" value="Nucleotide-diphossugar_trans"/>
</dbReference>
<dbReference type="PANTHER" id="PTHR46390">
    <property type="entry name" value="MANNOSE-1-PHOSPHATE GUANYLYLTRANSFERASE"/>
    <property type="match status" value="1"/>
</dbReference>
<keyword evidence="3" id="KW-0808">Transferase</keyword>
<accession>A0AAE3JIW0</accession>
<dbReference type="Pfam" id="PF22640">
    <property type="entry name" value="ManC_GMP_beta-helix"/>
    <property type="match status" value="1"/>
</dbReference>
<dbReference type="Proteomes" id="UP001198163">
    <property type="component" value="Unassembled WGS sequence"/>
</dbReference>
<dbReference type="SUPFAM" id="SSF53448">
    <property type="entry name" value="Nucleotide-diphospho-sugar transferases"/>
    <property type="match status" value="1"/>
</dbReference>
<protein>
    <submittedName>
        <fullName evidence="3">Mannose-1-phosphate guanylyltransferase</fullName>
    </submittedName>
</protein>
<feature type="domain" description="Nucleotidyl transferase" evidence="1">
    <location>
        <begin position="6"/>
        <end position="305"/>
    </location>
</feature>
<dbReference type="SUPFAM" id="SSF159283">
    <property type="entry name" value="Guanosine diphospho-D-mannose pyrophosphorylase/mannose-6-phosphate isomerase linker domain"/>
    <property type="match status" value="1"/>
</dbReference>
<name>A0AAE3JIW0_9SPIR</name>
<dbReference type="RefSeq" id="WP_230755077.1">
    <property type="nucleotide sequence ID" value="NZ_JAINWA010000003.1"/>
</dbReference>
<proteinExistence type="predicted"/>
<evidence type="ECO:0000313" key="4">
    <source>
        <dbReference type="Proteomes" id="UP001198163"/>
    </source>
</evidence>